<dbReference type="InterPro" id="IPR002192">
    <property type="entry name" value="PPDK_AMP/ATP-bd"/>
</dbReference>
<reference evidence="2 5" key="2">
    <citation type="submission" date="2016-11" db="EMBL/GenBank/DDBJ databases">
        <title>Genomic analysis of Caldithrix abyssi and proposal of a novel bacterial phylum Caldithrichaeota.</title>
        <authorList>
            <person name="Kublanov I."/>
            <person name="Sigalova O."/>
            <person name="Gavrilov S."/>
            <person name="Lebedinsky A."/>
            <person name="Ivanova N."/>
            <person name="Daum C."/>
            <person name="Reddy T."/>
            <person name="Klenk H.P."/>
            <person name="Goker M."/>
            <person name="Reva O."/>
            <person name="Miroshnichenko M."/>
            <person name="Kyprides N."/>
            <person name="Woyke T."/>
            <person name="Gelfand M."/>
        </authorList>
    </citation>
    <scope>NUCLEOTIDE SEQUENCE [LARGE SCALE GENOMIC DNA]</scope>
    <source>
        <strain evidence="2 5">LF13</strain>
    </source>
</reference>
<dbReference type="HOGENOM" id="CLU_012339_0_0_0"/>
<dbReference type="InterPro" id="IPR011006">
    <property type="entry name" value="CheY-like_superfamily"/>
</dbReference>
<organism evidence="3 4">
    <name type="scientific">Caldithrix abyssi DSM 13497</name>
    <dbReference type="NCBI Taxonomy" id="880073"/>
    <lineage>
        <taxon>Bacteria</taxon>
        <taxon>Pseudomonadati</taxon>
        <taxon>Calditrichota</taxon>
        <taxon>Calditrichia</taxon>
        <taxon>Calditrichales</taxon>
        <taxon>Calditrichaceae</taxon>
        <taxon>Caldithrix</taxon>
    </lineage>
</organism>
<dbReference type="GO" id="GO:0005524">
    <property type="term" value="F:ATP binding"/>
    <property type="evidence" value="ECO:0007669"/>
    <property type="project" value="InterPro"/>
</dbReference>
<dbReference type="EMBL" id="CM001402">
    <property type="protein sequence ID" value="EHO42322.1"/>
    <property type="molecule type" value="Genomic_DNA"/>
</dbReference>
<dbReference type="eggNOG" id="COG0784">
    <property type="taxonomic scope" value="Bacteria"/>
</dbReference>
<evidence type="ECO:0000259" key="1">
    <source>
        <dbReference type="Pfam" id="PF01326"/>
    </source>
</evidence>
<dbReference type="Gene3D" id="3.30.1490.20">
    <property type="entry name" value="ATP-grasp fold, A domain"/>
    <property type="match status" value="1"/>
</dbReference>
<dbReference type="CDD" id="cd00156">
    <property type="entry name" value="REC"/>
    <property type="match status" value="1"/>
</dbReference>
<name>H1XQP9_CALAY</name>
<dbReference type="Proteomes" id="UP000183868">
    <property type="component" value="Chromosome"/>
</dbReference>
<dbReference type="Pfam" id="PF01326">
    <property type="entry name" value="PPDK_N"/>
    <property type="match status" value="1"/>
</dbReference>
<evidence type="ECO:0000313" key="5">
    <source>
        <dbReference type="Proteomes" id="UP000183868"/>
    </source>
</evidence>
<evidence type="ECO:0000313" key="4">
    <source>
        <dbReference type="Proteomes" id="UP000004671"/>
    </source>
</evidence>
<dbReference type="eggNOG" id="COG0574">
    <property type="taxonomic scope" value="Bacteria"/>
</dbReference>
<evidence type="ECO:0000313" key="2">
    <source>
        <dbReference type="EMBL" id="APF18302.1"/>
    </source>
</evidence>
<proteinExistence type="predicted"/>
<reference evidence="3 4" key="1">
    <citation type="submission" date="2011-09" db="EMBL/GenBank/DDBJ databases">
        <title>The permanent draft genome of Caldithrix abyssi DSM 13497.</title>
        <authorList>
            <consortium name="US DOE Joint Genome Institute (JGI-PGF)"/>
            <person name="Lucas S."/>
            <person name="Han J."/>
            <person name="Lapidus A."/>
            <person name="Bruce D."/>
            <person name="Goodwin L."/>
            <person name="Pitluck S."/>
            <person name="Peters L."/>
            <person name="Kyrpides N."/>
            <person name="Mavromatis K."/>
            <person name="Ivanova N."/>
            <person name="Mikhailova N."/>
            <person name="Chertkov O."/>
            <person name="Detter J.C."/>
            <person name="Tapia R."/>
            <person name="Han C."/>
            <person name="Land M."/>
            <person name="Hauser L."/>
            <person name="Markowitz V."/>
            <person name="Cheng J.-F."/>
            <person name="Hugenholtz P."/>
            <person name="Woyke T."/>
            <person name="Wu D."/>
            <person name="Spring S."/>
            <person name="Brambilla E."/>
            <person name="Klenk H.-P."/>
            <person name="Eisen J.A."/>
        </authorList>
    </citation>
    <scope>NUCLEOTIDE SEQUENCE [LARGE SCALE GENOMIC DNA]</scope>
    <source>
        <strain evidence="3 4">DSM 13497</strain>
    </source>
</reference>
<feature type="domain" description="Pyruvate phosphate dikinase AMP/ATP-binding" evidence="1">
    <location>
        <begin position="444"/>
        <end position="821"/>
    </location>
</feature>
<dbReference type="EMBL" id="CP018099">
    <property type="protein sequence ID" value="APF18302.1"/>
    <property type="molecule type" value="Genomic_DNA"/>
</dbReference>
<sequence length="1000" mass="115188">MSDKKQGFHPFDSPLVEHGYGTRFQGFQHLMRHRIRDILLVSSLYDLYVFEEDGRLYELIREEYQGLNLSHVPEITRVSRGEDALALASEEKRFDLIITTPHIEDMDSTQLAREIRQAGLKIPVVLLAYDNRELSELLNHADSRVFDRIFIWTGNFRIVVAIVKHLEDIMNVEQDTRLVGVQSIILIEDNIRFYSAYLPLLYTEILKQSQRLILEGVNLTHKYLRMRARPKILLCTTYEEAWEYFIKYQHTILGVISDIDFKKGGKHDPEAGLKFAAEVRKRHDDIPVLLQSNNAQFQDRALEIGAHFVLKDSPTLLQELRKFTITQFGFGDFIFRTPEGVEVGRATDLISLEEQLKTVPPESIKYHAERNHFSTWLKARTEFWLAHKLRPRKVSDFPSLEDLRQHLINSLRTYRKIRQQGIITDFKKESFDVQSGFARLGGGSLGGKARGLSFVNTLITNYQITNRFNGVRIFIPPAVVLGTDVFDAFLDDNNLRHFALNCDDDREITRRFLSATKFPADIIASLVSFLELVQVPLAVRSSSLLEDSQYHPFAGVYQTYMIANNHENPLIRLNELLNAIKRVYASTFYQAAKQYIRVTSYRLEEEKMAIIIQKMVGSRHENRFYPTFSGVAKSYNFYPTPPQKPEDGIASVALGLGEWVVDGGNTLKFSPRYPNHLAQLYSVKEFLRTSQHKFYALDFNQHASDSLQPFDEAVRLFPLKQAEKDGALYYVGSTYVPDEDRIVDGLARNGARVVSFAPILKHKLFPLSQILTLLLEMGSWGMGTPVEIEFAVNMNGDNPEKLKEFGVLQMRPLVLKRELEQINVEDYTQDQIICHSPCILGHGIIKDIYDIVYVDYHKFDRTKSQQVAEEISKINALLINENRPYLLIGVGRWGSLDPWLGIPVNWEQISGAKAIVETSFKDFMVEPSQGSHFFQNLTSFLVGYFTVNPFKNRGFIDWDWLKKQPVNKHFQFTYHIRLKRPIKILMNGRKNQGIITKPGV</sequence>
<dbReference type="STRING" id="880073.Cabys_1553"/>
<dbReference type="RefSeq" id="WP_006929614.1">
    <property type="nucleotide sequence ID" value="NZ_CM001402.1"/>
</dbReference>
<dbReference type="SUPFAM" id="SSF56059">
    <property type="entry name" value="Glutathione synthetase ATP-binding domain-like"/>
    <property type="match status" value="1"/>
</dbReference>
<dbReference type="PaxDb" id="880073-Calab_2714"/>
<keyword evidence="4" id="KW-1185">Reference proteome</keyword>
<dbReference type="Gene3D" id="3.40.50.2300">
    <property type="match status" value="1"/>
</dbReference>
<protein>
    <submittedName>
        <fullName evidence="2">Response regulator receiver domain-containing protein</fullName>
    </submittedName>
    <submittedName>
        <fullName evidence="3">Response regulator receiver protein</fullName>
    </submittedName>
</protein>
<accession>H1XQP9</accession>
<dbReference type="KEGG" id="caby:Cabys_1553"/>
<dbReference type="InParanoid" id="H1XQP9"/>
<dbReference type="SUPFAM" id="SSF52172">
    <property type="entry name" value="CheY-like"/>
    <property type="match status" value="1"/>
</dbReference>
<evidence type="ECO:0000313" key="3">
    <source>
        <dbReference type="EMBL" id="EHO42322.1"/>
    </source>
</evidence>
<gene>
    <name evidence="2" type="ORF">Cabys_1553</name>
    <name evidence="3" type="ORF">Calab_2714</name>
</gene>
<dbReference type="Proteomes" id="UP000004671">
    <property type="component" value="Chromosome"/>
</dbReference>
<dbReference type="InterPro" id="IPR013815">
    <property type="entry name" value="ATP_grasp_subdomain_1"/>
</dbReference>
<dbReference type="GO" id="GO:0016301">
    <property type="term" value="F:kinase activity"/>
    <property type="evidence" value="ECO:0007669"/>
    <property type="project" value="InterPro"/>
</dbReference>
<dbReference type="AlphaFoldDB" id="H1XQP9"/>